<dbReference type="OrthoDB" id="2666391at2"/>
<dbReference type="PANTHER" id="PTHR37507:SF2">
    <property type="entry name" value="SPORULATION PROTEIN YDCC"/>
    <property type="match status" value="1"/>
</dbReference>
<dbReference type="Proteomes" id="UP000558113">
    <property type="component" value="Unassembled WGS sequence"/>
</dbReference>
<sequence length="224" mass="24353">MTDMDHKLRGLLQEEADELLFADMELSDRLKQKIRLQAAAEKTGRRFTFKKSWTAALAAAVVLIAGFMLLQQPNAAVPDSNSVGNVSPSDGSGAGSELSQLITTPLSTAEDARSAFGSELRVPSVLPQGFALKEIVAVGMKNERARDVTFTYFAGEKTLTFMASRMDAAFPAEMFAKTKVGGEDGFVFEQPELTELYWKQDGIQYGLTGNISADEARKVAESLE</sequence>
<name>A0A7X4YTX6_9BACL</name>
<proteinExistence type="predicted"/>
<evidence type="ECO:0000256" key="1">
    <source>
        <dbReference type="SAM" id="MobiDB-lite"/>
    </source>
</evidence>
<gene>
    <name evidence="4" type="ORF">GT003_26050</name>
</gene>
<dbReference type="AlphaFoldDB" id="A0A7X4YTX6"/>
<evidence type="ECO:0000313" key="4">
    <source>
        <dbReference type="EMBL" id="NBC72475.1"/>
    </source>
</evidence>
<dbReference type="InterPro" id="IPR025377">
    <property type="entry name" value="DUF4367"/>
</dbReference>
<reference evidence="4 5" key="1">
    <citation type="submission" date="2020-01" db="EMBL/GenBank/DDBJ databases">
        <title>Paenibacillus soybeanensis sp. nov. isolated from the nodules of soybean (Glycine max(L.) Merr).</title>
        <authorList>
            <person name="Wang H."/>
        </authorList>
    </citation>
    <scope>NUCLEOTIDE SEQUENCE [LARGE SCALE GENOMIC DNA]</scope>
    <source>
        <strain evidence="4 5">DSM 23054</strain>
    </source>
</reference>
<keyword evidence="2" id="KW-0812">Transmembrane</keyword>
<feature type="region of interest" description="Disordered" evidence="1">
    <location>
        <begin position="78"/>
        <end position="98"/>
    </location>
</feature>
<dbReference type="Pfam" id="PF14285">
    <property type="entry name" value="DUF4367"/>
    <property type="match status" value="1"/>
</dbReference>
<evidence type="ECO:0000313" key="5">
    <source>
        <dbReference type="Proteomes" id="UP000558113"/>
    </source>
</evidence>
<dbReference type="PANTHER" id="PTHR37507">
    <property type="entry name" value="SPORULATION PROTEIN YDCC"/>
    <property type="match status" value="1"/>
</dbReference>
<dbReference type="InterPro" id="IPR052944">
    <property type="entry name" value="Sporulation_related"/>
</dbReference>
<evidence type="ECO:0000259" key="3">
    <source>
        <dbReference type="Pfam" id="PF14285"/>
    </source>
</evidence>
<dbReference type="RefSeq" id="WP_161703502.1">
    <property type="nucleotide sequence ID" value="NZ_JAAAMU010000019.1"/>
</dbReference>
<feature type="transmembrane region" description="Helical" evidence="2">
    <location>
        <begin position="52"/>
        <end position="70"/>
    </location>
</feature>
<evidence type="ECO:0000256" key="2">
    <source>
        <dbReference type="SAM" id="Phobius"/>
    </source>
</evidence>
<comment type="caution">
    <text evidence="4">The sequence shown here is derived from an EMBL/GenBank/DDBJ whole genome shotgun (WGS) entry which is preliminary data.</text>
</comment>
<dbReference type="EMBL" id="JAAAMU010000019">
    <property type="protein sequence ID" value="NBC72475.1"/>
    <property type="molecule type" value="Genomic_DNA"/>
</dbReference>
<protein>
    <submittedName>
        <fullName evidence="4">DUF4367 domain-containing protein</fullName>
    </submittedName>
</protein>
<keyword evidence="2" id="KW-1133">Transmembrane helix</keyword>
<accession>A0A7X4YTX6</accession>
<feature type="domain" description="DUF4367" evidence="3">
    <location>
        <begin position="174"/>
        <end position="223"/>
    </location>
</feature>
<organism evidence="4 5">
    <name type="scientific">Paenibacillus sacheonensis</name>
    <dbReference type="NCBI Taxonomy" id="742054"/>
    <lineage>
        <taxon>Bacteria</taxon>
        <taxon>Bacillati</taxon>
        <taxon>Bacillota</taxon>
        <taxon>Bacilli</taxon>
        <taxon>Bacillales</taxon>
        <taxon>Paenibacillaceae</taxon>
        <taxon>Paenibacillus</taxon>
    </lineage>
</organism>
<keyword evidence="2" id="KW-0472">Membrane</keyword>
<keyword evidence="5" id="KW-1185">Reference proteome</keyword>
<feature type="compositionally biased region" description="Polar residues" evidence="1">
    <location>
        <begin position="78"/>
        <end position="90"/>
    </location>
</feature>